<dbReference type="EMBL" id="KZ857845">
    <property type="protein sequence ID" value="RDX39462.1"/>
    <property type="molecule type" value="Genomic_DNA"/>
</dbReference>
<gene>
    <name evidence="1" type="ORF">OH76DRAFT_1367487</name>
</gene>
<dbReference type="AlphaFoldDB" id="A0A371CGR0"/>
<name>A0A371CGR0_9APHY</name>
<dbReference type="OrthoDB" id="2745275at2759"/>
<proteinExistence type="predicted"/>
<sequence>MLFLPSDLDRSSFHAAACTSLGAFELRLRIAHAYDFIASLKMSLALKAATIQSKVRNARGTRNNIVAQKEVSQANQAVVHLAKQYNDNHRRMKALATLLKGSQYETTIPVSLKTIDLAKDLAPANLHTARTLGDSKKTDSWIFSVAPPGADRGQVSRVRWVRAWANFLRTNEEVNLLYAEARAAHTGFLTFARIRRETAAAKSEYASRGATAYALQKAAMFTSMAGDVLQRVSKVTATHRAAMEKDDDRRVAYSLTQKLIIADATRLDYGVVSIVS</sequence>
<dbReference type="STRING" id="139420.A0A371CGR0"/>
<accession>A0A371CGR0</accession>
<keyword evidence="2" id="KW-1185">Reference proteome</keyword>
<dbReference type="Proteomes" id="UP000256964">
    <property type="component" value="Unassembled WGS sequence"/>
</dbReference>
<protein>
    <submittedName>
        <fullName evidence="1">Uncharacterized protein</fullName>
    </submittedName>
</protein>
<organism evidence="1 2">
    <name type="scientific">Lentinus brumalis</name>
    <dbReference type="NCBI Taxonomy" id="2498619"/>
    <lineage>
        <taxon>Eukaryota</taxon>
        <taxon>Fungi</taxon>
        <taxon>Dikarya</taxon>
        <taxon>Basidiomycota</taxon>
        <taxon>Agaricomycotina</taxon>
        <taxon>Agaricomycetes</taxon>
        <taxon>Polyporales</taxon>
        <taxon>Polyporaceae</taxon>
        <taxon>Lentinus</taxon>
    </lineage>
</organism>
<evidence type="ECO:0000313" key="2">
    <source>
        <dbReference type="Proteomes" id="UP000256964"/>
    </source>
</evidence>
<reference evidence="1 2" key="1">
    <citation type="journal article" date="2018" name="Biotechnol. Biofuels">
        <title>Integrative visual omics of the white-rot fungus Polyporus brumalis exposes the biotechnological potential of its oxidative enzymes for delignifying raw plant biomass.</title>
        <authorList>
            <person name="Miyauchi S."/>
            <person name="Rancon A."/>
            <person name="Drula E."/>
            <person name="Hage H."/>
            <person name="Chaduli D."/>
            <person name="Favel A."/>
            <person name="Grisel S."/>
            <person name="Henrissat B."/>
            <person name="Herpoel-Gimbert I."/>
            <person name="Ruiz-Duenas F.J."/>
            <person name="Chevret D."/>
            <person name="Hainaut M."/>
            <person name="Lin J."/>
            <person name="Wang M."/>
            <person name="Pangilinan J."/>
            <person name="Lipzen A."/>
            <person name="Lesage-Meessen L."/>
            <person name="Navarro D."/>
            <person name="Riley R."/>
            <person name="Grigoriev I.V."/>
            <person name="Zhou S."/>
            <person name="Raouche S."/>
            <person name="Rosso M.N."/>
        </authorList>
    </citation>
    <scope>NUCLEOTIDE SEQUENCE [LARGE SCALE GENOMIC DNA]</scope>
    <source>
        <strain evidence="1 2">BRFM 1820</strain>
    </source>
</reference>
<evidence type="ECO:0000313" key="1">
    <source>
        <dbReference type="EMBL" id="RDX39462.1"/>
    </source>
</evidence>